<evidence type="ECO:0000313" key="1">
    <source>
        <dbReference type="EMBL" id="QTC89800.1"/>
    </source>
</evidence>
<reference evidence="1" key="1">
    <citation type="submission" date="2020-09" db="EMBL/GenBank/DDBJ databases">
        <title>Brevundimonas sp. LVF2 isolated from a puddle in Goettingen, Germany.</title>
        <authorList>
            <person name="Friedrich I."/>
            <person name="Klassen A."/>
            <person name="Hannes N."/>
            <person name="Schneider D."/>
            <person name="Hertel R."/>
            <person name="Daniel R."/>
        </authorList>
    </citation>
    <scope>NUCLEOTIDE SEQUENCE</scope>
    <source>
        <strain evidence="1">LVF2</strain>
    </source>
</reference>
<protein>
    <submittedName>
        <fullName evidence="1">Uncharacterized protein</fullName>
    </submittedName>
</protein>
<proteinExistence type="predicted"/>
<dbReference type="RefSeq" id="WP_207868071.1">
    <property type="nucleotide sequence ID" value="NZ_CP062222.1"/>
</dbReference>
<sequence>MLIALLALTAVMASDDPDGVVTTAPAGHQSVVTDASAPVAAEVPAASTQTITPHGLSTAEQIDRWIGQRAEAAKPFSDTTDPWAPVDDRKMHGQVSAAIGTGDYSEYSAAVSIPFGETGRVDLEYRQTKNGYGMYGYGYPGFYPGYGRYGAYGYGRPLSGNSQSFSLGFTSDSTTRTPDYPGYP</sequence>
<dbReference type="KEGG" id="bgoe:IFJ75_10820"/>
<dbReference type="EMBL" id="CP062222">
    <property type="protein sequence ID" value="QTC89800.1"/>
    <property type="molecule type" value="Genomic_DNA"/>
</dbReference>
<name>A0A975GWS7_9CAUL</name>
<dbReference type="AlphaFoldDB" id="A0A975GWS7"/>
<organism evidence="1 2">
    <name type="scientific">Brevundimonas goettingensis</name>
    <dbReference type="NCBI Taxonomy" id="2774190"/>
    <lineage>
        <taxon>Bacteria</taxon>
        <taxon>Pseudomonadati</taxon>
        <taxon>Pseudomonadota</taxon>
        <taxon>Alphaproteobacteria</taxon>
        <taxon>Caulobacterales</taxon>
        <taxon>Caulobacteraceae</taxon>
        <taxon>Brevundimonas</taxon>
    </lineage>
</organism>
<accession>A0A975GWS7</accession>
<dbReference type="Proteomes" id="UP000663918">
    <property type="component" value="Chromosome"/>
</dbReference>
<gene>
    <name evidence="1" type="ORF">IFJ75_10820</name>
</gene>
<keyword evidence="2" id="KW-1185">Reference proteome</keyword>
<evidence type="ECO:0000313" key="2">
    <source>
        <dbReference type="Proteomes" id="UP000663918"/>
    </source>
</evidence>